<feature type="region of interest" description="Disordered" evidence="4">
    <location>
        <begin position="46"/>
        <end position="72"/>
    </location>
</feature>
<evidence type="ECO:0000256" key="2">
    <source>
        <dbReference type="ARBA" id="ARBA00023242"/>
    </source>
</evidence>
<keyword evidence="7" id="KW-1185">Reference proteome</keyword>
<feature type="compositionally biased region" description="Low complexity" evidence="4">
    <location>
        <begin position="228"/>
        <end position="244"/>
    </location>
</feature>
<dbReference type="Proteomes" id="UP000307440">
    <property type="component" value="Unassembled WGS sequence"/>
</dbReference>
<dbReference type="PANTHER" id="PTHR45789">
    <property type="entry name" value="FI18025P1"/>
    <property type="match status" value="1"/>
</dbReference>
<dbReference type="CDD" id="cd01389">
    <property type="entry name" value="HMG-box_ROX1-like"/>
    <property type="match status" value="1"/>
</dbReference>
<protein>
    <recommendedName>
        <fullName evidence="5">HMG box domain-containing protein</fullName>
    </recommendedName>
</protein>
<dbReference type="Gene3D" id="1.10.30.10">
    <property type="entry name" value="High mobility group box domain"/>
    <property type="match status" value="1"/>
</dbReference>
<dbReference type="InterPro" id="IPR009071">
    <property type="entry name" value="HMG_box_dom"/>
</dbReference>
<feature type="DNA-binding region" description="HMG box" evidence="3">
    <location>
        <begin position="70"/>
        <end position="139"/>
    </location>
</feature>
<evidence type="ECO:0000256" key="3">
    <source>
        <dbReference type="PROSITE-ProRule" id="PRU00267"/>
    </source>
</evidence>
<sequence>MDSYSLFPDNFIIHSTYSQPRSVVGNASTRLDMSLLTAAQIATLSASGSPRSQSTPTSAHQDPASPQKRVPRPRNAFMIFRSAFWAEAKIARTVEHDHRHISRIIGHCWNKMSEVDKDVWRRKAELEKAEHGIKHPGYRFCPTARTKKPIKRNVKRNGVKDLLRCEQLADLLLAGKQGYELEKADRKLKCPSTERPKGDDGPSLLGSQVSSFPSCTQDPPFRSPLLPPLSLEDDSTSPSSSPEVSPAGEFFAYDFFLQGSPFRPPKTVENSISNYSSVANHLSFEPEPVHSLTYSAPHSQISDSLQGFELELESAQNSGHTSYAAASYPLSTLSTGRLYSAFGVCEPEVNSVQPLPGPMSDASIRAEPIQWNNAFTFATY</sequence>
<feature type="compositionally biased region" description="Polar residues" evidence="4">
    <location>
        <begin position="46"/>
        <end position="60"/>
    </location>
</feature>
<name>A0A5C3LDE9_COPMA</name>
<organism evidence="6 7">
    <name type="scientific">Coprinopsis marcescibilis</name>
    <name type="common">Agaric fungus</name>
    <name type="synonym">Psathyrella marcescibilis</name>
    <dbReference type="NCBI Taxonomy" id="230819"/>
    <lineage>
        <taxon>Eukaryota</taxon>
        <taxon>Fungi</taxon>
        <taxon>Dikarya</taxon>
        <taxon>Basidiomycota</taxon>
        <taxon>Agaricomycotina</taxon>
        <taxon>Agaricomycetes</taxon>
        <taxon>Agaricomycetidae</taxon>
        <taxon>Agaricales</taxon>
        <taxon>Agaricineae</taxon>
        <taxon>Psathyrellaceae</taxon>
        <taxon>Coprinopsis</taxon>
    </lineage>
</organism>
<dbReference type="PROSITE" id="PS50118">
    <property type="entry name" value="HMG_BOX_2"/>
    <property type="match status" value="1"/>
</dbReference>
<dbReference type="Pfam" id="PF00505">
    <property type="entry name" value="HMG_box"/>
    <property type="match status" value="1"/>
</dbReference>
<dbReference type="GO" id="GO:0000981">
    <property type="term" value="F:DNA-binding transcription factor activity, RNA polymerase II-specific"/>
    <property type="evidence" value="ECO:0007669"/>
    <property type="project" value="TreeGrafter"/>
</dbReference>
<keyword evidence="2 3" id="KW-0539">Nucleus</keyword>
<evidence type="ECO:0000256" key="4">
    <source>
        <dbReference type="SAM" id="MobiDB-lite"/>
    </source>
</evidence>
<dbReference type="AlphaFoldDB" id="A0A5C3LDE9"/>
<dbReference type="EMBL" id="ML210146">
    <property type="protein sequence ID" value="TFK30682.1"/>
    <property type="molecule type" value="Genomic_DNA"/>
</dbReference>
<gene>
    <name evidence="6" type="ORF">FA15DRAFT_713179</name>
</gene>
<feature type="region of interest" description="Disordered" evidence="4">
    <location>
        <begin position="187"/>
        <end position="244"/>
    </location>
</feature>
<dbReference type="PANTHER" id="PTHR45789:SF2">
    <property type="entry name" value="FI18025P1"/>
    <property type="match status" value="1"/>
</dbReference>
<feature type="domain" description="HMG box" evidence="5">
    <location>
        <begin position="70"/>
        <end position="139"/>
    </location>
</feature>
<dbReference type="InterPro" id="IPR036910">
    <property type="entry name" value="HMG_box_dom_sf"/>
</dbReference>
<reference evidence="6 7" key="1">
    <citation type="journal article" date="2019" name="Nat. Ecol. Evol.">
        <title>Megaphylogeny resolves global patterns of mushroom evolution.</title>
        <authorList>
            <person name="Varga T."/>
            <person name="Krizsan K."/>
            <person name="Foldi C."/>
            <person name="Dima B."/>
            <person name="Sanchez-Garcia M."/>
            <person name="Sanchez-Ramirez S."/>
            <person name="Szollosi G.J."/>
            <person name="Szarkandi J.G."/>
            <person name="Papp V."/>
            <person name="Albert L."/>
            <person name="Andreopoulos W."/>
            <person name="Angelini C."/>
            <person name="Antonin V."/>
            <person name="Barry K.W."/>
            <person name="Bougher N.L."/>
            <person name="Buchanan P."/>
            <person name="Buyck B."/>
            <person name="Bense V."/>
            <person name="Catcheside P."/>
            <person name="Chovatia M."/>
            <person name="Cooper J."/>
            <person name="Damon W."/>
            <person name="Desjardin D."/>
            <person name="Finy P."/>
            <person name="Geml J."/>
            <person name="Haridas S."/>
            <person name="Hughes K."/>
            <person name="Justo A."/>
            <person name="Karasinski D."/>
            <person name="Kautmanova I."/>
            <person name="Kiss B."/>
            <person name="Kocsube S."/>
            <person name="Kotiranta H."/>
            <person name="LaButti K.M."/>
            <person name="Lechner B.E."/>
            <person name="Liimatainen K."/>
            <person name="Lipzen A."/>
            <person name="Lukacs Z."/>
            <person name="Mihaltcheva S."/>
            <person name="Morgado L.N."/>
            <person name="Niskanen T."/>
            <person name="Noordeloos M.E."/>
            <person name="Ohm R.A."/>
            <person name="Ortiz-Santana B."/>
            <person name="Ovrebo C."/>
            <person name="Racz N."/>
            <person name="Riley R."/>
            <person name="Savchenko A."/>
            <person name="Shiryaev A."/>
            <person name="Soop K."/>
            <person name="Spirin V."/>
            <person name="Szebenyi C."/>
            <person name="Tomsovsky M."/>
            <person name="Tulloss R.E."/>
            <person name="Uehling J."/>
            <person name="Grigoriev I.V."/>
            <person name="Vagvolgyi C."/>
            <person name="Papp T."/>
            <person name="Martin F.M."/>
            <person name="Miettinen O."/>
            <person name="Hibbett D.S."/>
            <person name="Nagy L.G."/>
        </authorList>
    </citation>
    <scope>NUCLEOTIDE SEQUENCE [LARGE SCALE GENOMIC DNA]</scope>
    <source>
        <strain evidence="6 7">CBS 121175</strain>
    </source>
</reference>
<dbReference type="InterPro" id="IPR051356">
    <property type="entry name" value="SOX/SOX-like_TF"/>
</dbReference>
<dbReference type="SMART" id="SM00398">
    <property type="entry name" value="HMG"/>
    <property type="match status" value="1"/>
</dbReference>
<proteinExistence type="predicted"/>
<evidence type="ECO:0000259" key="5">
    <source>
        <dbReference type="PROSITE" id="PS50118"/>
    </source>
</evidence>
<dbReference type="GO" id="GO:0005634">
    <property type="term" value="C:nucleus"/>
    <property type="evidence" value="ECO:0007669"/>
    <property type="project" value="UniProtKB-UniRule"/>
</dbReference>
<dbReference type="OrthoDB" id="6247875at2759"/>
<evidence type="ECO:0000256" key="1">
    <source>
        <dbReference type="ARBA" id="ARBA00023125"/>
    </source>
</evidence>
<keyword evidence="1 3" id="KW-0238">DNA-binding</keyword>
<evidence type="ECO:0000313" key="7">
    <source>
        <dbReference type="Proteomes" id="UP000307440"/>
    </source>
</evidence>
<accession>A0A5C3LDE9</accession>
<feature type="compositionally biased region" description="Polar residues" evidence="4">
    <location>
        <begin position="205"/>
        <end position="217"/>
    </location>
</feature>
<dbReference type="GO" id="GO:0000978">
    <property type="term" value="F:RNA polymerase II cis-regulatory region sequence-specific DNA binding"/>
    <property type="evidence" value="ECO:0007669"/>
    <property type="project" value="TreeGrafter"/>
</dbReference>
<dbReference type="STRING" id="230819.A0A5C3LDE9"/>
<dbReference type="SUPFAM" id="SSF47095">
    <property type="entry name" value="HMG-box"/>
    <property type="match status" value="1"/>
</dbReference>
<feature type="compositionally biased region" description="Basic and acidic residues" evidence="4">
    <location>
        <begin position="187"/>
        <end position="200"/>
    </location>
</feature>
<evidence type="ECO:0000313" key="6">
    <source>
        <dbReference type="EMBL" id="TFK30682.1"/>
    </source>
</evidence>